<feature type="domain" description="TfuA-like core" evidence="1">
    <location>
        <begin position="50"/>
        <end position="168"/>
    </location>
</feature>
<protein>
    <recommendedName>
        <fullName evidence="1">TfuA-like core domain-containing protein</fullName>
    </recommendedName>
</protein>
<accession>A0A1A5JNT5</accession>
<reference evidence="3" key="1">
    <citation type="submission" date="2016-06" db="EMBL/GenBank/DDBJ databases">
        <title>NZP2037 Pacbio-Illumina hybrid assembly.</title>
        <authorList>
            <person name="Ramsay J.P."/>
        </authorList>
    </citation>
    <scope>NUCLEOTIDE SEQUENCE [LARGE SCALE GENOMIC DNA]</scope>
    <source>
        <strain evidence="3">R7ANS::ICEMlSym2042</strain>
    </source>
</reference>
<dbReference type="InterPro" id="IPR012924">
    <property type="entry name" value="TfuA_core"/>
</dbReference>
<dbReference type="OrthoDB" id="118811at2"/>
<evidence type="ECO:0000313" key="2">
    <source>
        <dbReference type="EMBL" id="OBP75127.1"/>
    </source>
</evidence>
<evidence type="ECO:0000313" key="3">
    <source>
        <dbReference type="Proteomes" id="UP000093748"/>
    </source>
</evidence>
<dbReference type="EMBL" id="LZTJ01000013">
    <property type="protein sequence ID" value="OBP75127.1"/>
    <property type="molecule type" value="Genomic_DNA"/>
</dbReference>
<evidence type="ECO:0000259" key="1">
    <source>
        <dbReference type="Pfam" id="PF07812"/>
    </source>
</evidence>
<dbReference type="Pfam" id="PF07812">
    <property type="entry name" value="TfuA"/>
    <property type="match status" value="1"/>
</dbReference>
<name>A0A1A5JNT5_RHILI</name>
<sequence length="241" mass="26490">MRPRLVFTGPTLSHPEAQQVADVICLAPAVQGSIVAAVQRYDPAAIVIIDGAFQAEPAVRHKEILWAISQGIPVIGAGSMGALRAAELYPYMHGVGLIYRWYRRFAVLPDDAVAVLYGPKAVNFSPLTHALVDLRMTVRVAWRRNLISTDLSGKLEGAARNLNFRERTLSRMVREALPEAGDHDLQTCRQILAGAFVHQKKRDALSALQFMHENALVPAELKNFRMTVGFAQDLEDAGLAV</sequence>
<dbReference type="Proteomes" id="UP000093748">
    <property type="component" value="Unassembled WGS sequence"/>
</dbReference>
<gene>
    <name evidence="2" type="ORF">BAE39_31120</name>
</gene>
<proteinExistence type="predicted"/>
<dbReference type="AlphaFoldDB" id="A0A1A5JNT5"/>
<comment type="caution">
    <text evidence="2">The sequence shown here is derived from an EMBL/GenBank/DDBJ whole genome shotgun (WGS) entry which is preliminary data.</text>
</comment>
<organism evidence="2 3">
    <name type="scientific">Rhizobium loti</name>
    <name type="common">Mesorhizobium loti</name>
    <dbReference type="NCBI Taxonomy" id="381"/>
    <lineage>
        <taxon>Bacteria</taxon>
        <taxon>Pseudomonadati</taxon>
        <taxon>Pseudomonadota</taxon>
        <taxon>Alphaproteobacteria</taxon>
        <taxon>Hyphomicrobiales</taxon>
        <taxon>Phyllobacteriaceae</taxon>
        <taxon>Mesorhizobium</taxon>
    </lineage>
</organism>